<dbReference type="GO" id="GO:0006457">
    <property type="term" value="P:protein folding"/>
    <property type="evidence" value="ECO:0007669"/>
    <property type="project" value="InterPro"/>
</dbReference>
<dbReference type="GO" id="GO:0016272">
    <property type="term" value="C:prefoldin complex"/>
    <property type="evidence" value="ECO:0007669"/>
    <property type="project" value="InterPro"/>
</dbReference>
<organism evidence="4">
    <name type="scientific">Grammatophora oceanica</name>
    <dbReference type="NCBI Taxonomy" id="210454"/>
    <lineage>
        <taxon>Eukaryota</taxon>
        <taxon>Sar</taxon>
        <taxon>Stramenopiles</taxon>
        <taxon>Ochrophyta</taxon>
        <taxon>Bacillariophyta</taxon>
        <taxon>Fragilariophyceae</taxon>
        <taxon>Fragilariophycidae</taxon>
        <taxon>Rhabdonematales</taxon>
        <taxon>Grammatophoraceae</taxon>
        <taxon>Grammatophora</taxon>
    </lineage>
</organism>
<keyword evidence="3" id="KW-0175">Coiled coil</keyword>
<dbReference type="InterPro" id="IPR002777">
    <property type="entry name" value="PFD_beta-like"/>
</dbReference>
<evidence type="ECO:0000256" key="1">
    <source>
        <dbReference type="ARBA" id="ARBA00008045"/>
    </source>
</evidence>
<proteinExistence type="inferred from homology"/>
<dbReference type="GO" id="GO:0051082">
    <property type="term" value="F:unfolded protein binding"/>
    <property type="evidence" value="ECO:0007669"/>
    <property type="project" value="InterPro"/>
</dbReference>
<dbReference type="Gene3D" id="1.10.287.370">
    <property type="match status" value="1"/>
</dbReference>
<comment type="similarity">
    <text evidence="1">Belongs to the prefoldin subunit beta family.</text>
</comment>
<accession>A0A7S1YK49</accession>
<dbReference type="InterPro" id="IPR027235">
    <property type="entry name" value="PFD2"/>
</dbReference>
<gene>
    <name evidence="4" type="ORF">GOCE00092_LOCUS24015</name>
</gene>
<dbReference type="AlphaFoldDB" id="A0A7S1YK49"/>
<evidence type="ECO:0000256" key="3">
    <source>
        <dbReference type="SAM" id="Coils"/>
    </source>
</evidence>
<evidence type="ECO:0000256" key="2">
    <source>
        <dbReference type="ARBA" id="ARBA00023186"/>
    </source>
</evidence>
<dbReference type="SUPFAM" id="SSF46579">
    <property type="entry name" value="Prefoldin"/>
    <property type="match status" value="1"/>
</dbReference>
<dbReference type="InterPro" id="IPR009053">
    <property type="entry name" value="Prefoldin"/>
</dbReference>
<dbReference type="FunFam" id="1.10.287.370:FF:000002">
    <property type="entry name" value="Prefoldin subunit 2"/>
    <property type="match status" value="1"/>
</dbReference>
<keyword evidence="2" id="KW-0143">Chaperone</keyword>
<dbReference type="PANTHER" id="PTHR13303">
    <property type="entry name" value="PREFOLDIN SUBUNIT 2"/>
    <property type="match status" value="1"/>
</dbReference>
<evidence type="ECO:0000313" key="4">
    <source>
        <dbReference type="EMBL" id="CAD9305373.1"/>
    </source>
</evidence>
<evidence type="ECO:0008006" key="5">
    <source>
        <dbReference type="Google" id="ProtNLM"/>
    </source>
</evidence>
<name>A0A7S1YK49_9STRA</name>
<dbReference type="Pfam" id="PF01920">
    <property type="entry name" value="Prefoldin_2"/>
    <property type="match status" value="1"/>
</dbReference>
<reference evidence="4" key="1">
    <citation type="submission" date="2021-01" db="EMBL/GenBank/DDBJ databases">
        <authorList>
            <person name="Corre E."/>
            <person name="Pelletier E."/>
            <person name="Niang G."/>
            <person name="Scheremetjew M."/>
            <person name="Finn R."/>
            <person name="Kale V."/>
            <person name="Holt S."/>
            <person name="Cochrane G."/>
            <person name="Meng A."/>
            <person name="Brown T."/>
            <person name="Cohen L."/>
        </authorList>
    </citation>
    <scope>NUCLEOTIDE SEQUENCE</scope>
    <source>
        <strain evidence="4">CCMP 410</strain>
    </source>
</reference>
<protein>
    <recommendedName>
        <fullName evidence="5">Prefoldin subunit 2</fullName>
    </recommendedName>
</protein>
<dbReference type="CDD" id="cd23163">
    <property type="entry name" value="Prefoldin_2"/>
    <property type="match status" value="1"/>
</dbReference>
<sequence>MSSTSDIAQKYRELNRECQELAQKIAELDTDRNEHKLVEETLEPLDPERRAFRLVGGVLVERSVAEVLPSIKGNRENLEKVLSTFQDRLKMKQKGLVEFKAKHNIQDQPAQSQQ</sequence>
<feature type="coiled-coil region" evidence="3">
    <location>
        <begin position="4"/>
        <end position="31"/>
    </location>
</feature>
<dbReference type="EMBL" id="HBGK01045644">
    <property type="protein sequence ID" value="CAD9305373.1"/>
    <property type="molecule type" value="Transcribed_RNA"/>
</dbReference>